<name>A0A1P8UB15_9MICO</name>
<dbReference type="InterPro" id="IPR011990">
    <property type="entry name" value="TPR-like_helical_dom_sf"/>
</dbReference>
<dbReference type="AlphaFoldDB" id="A0A1P8UB15"/>
<evidence type="ECO:0000313" key="2">
    <source>
        <dbReference type="Proteomes" id="UP000187185"/>
    </source>
</evidence>
<gene>
    <name evidence="1" type="ORF">BOH66_14410</name>
</gene>
<reference evidence="1 2" key="1">
    <citation type="submission" date="2016-12" db="EMBL/GenBank/DDBJ databases">
        <title>Complete genome sequence of Microbacterium aurum KACC 15219.</title>
        <authorList>
            <person name="Jung Y."/>
            <person name="Shin J.-H."/>
            <person name="Lee Y.-J."/>
            <person name="Yi H."/>
            <person name="Bahn Y.-S."/>
            <person name="Kim J.F."/>
            <person name="Lee D.-W."/>
        </authorList>
    </citation>
    <scope>NUCLEOTIDE SEQUENCE [LARGE SCALE GENOMIC DNA]</scope>
    <source>
        <strain evidence="1 2">KACC 15219</strain>
    </source>
</reference>
<evidence type="ECO:0000313" key="1">
    <source>
        <dbReference type="EMBL" id="APZ35311.1"/>
    </source>
</evidence>
<dbReference type="SUPFAM" id="SSF48452">
    <property type="entry name" value="TPR-like"/>
    <property type="match status" value="1"/>
</dbReference>
<keyword evidence="2" id="KW-1185">Reference proteome</keyword>
<sequence length="177" mass="19446">MPVSDIKGHDPETLREIIDPHECTERLAELGDQRSLPALLERVWLLKVLGKLEDALVISEQSVRVARMGGTRKDLLRARILHASVLQFRGAYAAAHQELTTCAEEADGQGWTALAAFALQHRGKVSYDAGDYADARADFKRALFLRQEAGAPEDQLESTLLAIEAAERRRASASVAS</sequence>
<evidence type="ECO:0008006" key="3">
    <source>
        <dbReference type="Google" id="ProtNLM"/>
    </source>
</evidence>
<accession>A0A1P8UB15</accession>
<dbReference type="Proteomes" id="UP000187185">
    <property type="component" value="Chromosome"/>
</dbReference>
<dbReference type="KEGG" id="maur:BOH66_14410"/>
<dbReference type="EMBL" id="CP018762">
    <property type="protein sequence ID" value="APZ35311.1"/>
    <property type="molecule type" value="Genomic_DNA"/>
</dbReference>
<organism evidence="1 2">
    <name type="scientific">Microbacterium aurum</name>
    <dbReference type="NCBI Taxonomy" id="36805"/>
    <lineage>
        <taxon>Bacteria</taxon>
        <taxon>Bacillati</taxon>
        <taxon>Actinomycetota</taxon>
        <taxon>Actinomycetes</taxon>
        <taxon>Micrococcales</taxon>
        <taxon>Microbacteriaceae</taxon>
        <taxon>Microbacterium</taxon>
    </lineage>
</organism>
<protein>
    <recommendedName>
        <fullName evidence="3">Tetratricopeptide repeat protein</fullName>
    </recommendedName>
</protein>
<dbReference type="Gene3D" id="1.25.40.10">
    <property type="entry name" value="Tetratricopeptide repeat domain"/>
    <property type="match status" value="1"/>
</dbReference>
<dbReference type="STRING" id="36805.BOH66_14410"/>
<proteinExistence type="predicted"/>